<dbReference type="InterPro" id="IPR002904">
    <property type="entry name" value="Lys-tRNA-ligase"/>
</dbReference>
<evidence type="ECO:0000256" key="7">
    <source>
        <dbReference type="ARBA" id="ARBA00022917"/>
    </source>
</evidence>
<name>A0AAE4VL61_9RICK</name>
<feature type="short sequence motif" description="'HIGH' region" evidence="10">
    <location>
        <begin position="56"/>
        <end position="64"/>
    </location>
</feature>
<keyword evidence="3 10" id="KW-0963">Cytoplasm</keyword>
<proteinExistence type="inferred from homology"/>
<organism evidence="11 12">
    <name type="scientific">Lyticum sinuosum</name>
    <dbReference type="NCBI Taxonomy" id="1332059"/>
    <lineage>
        <taxon>Bacteria</taxon>
        <taxon>Pseudomonadati</taxon>
        <taxon>Pseudomonadota</taxon>
        <taxon>Alphaproteobacteria</taxon>
        <taxon>Rickettsiales</taxon>
        <taxon>Lyticum</taxon>
    </lineage>
</organism>
<comment type="similarity">
    <text evidence="2 10">Belongs to the class-I aminoacyl-tRNA synthetase family.</text>
</comment>
<accession>A0AAE4VL61</accession>
<dbReference type="InterPro" id="IPR001412">
    <property type="entry name" value="aa-tRNA-synth_I_CS"/>
</dbReference>
<reference evidence="11" key="1">
    <citation type="submission" date="2023-02" db="EMBL/GenBank/DDBJ databases">
        <title>Host association and intracellularity evolved multiple times independently in the Rickettsiales.</title>
        <authorList>
            <person name="Castelli M."/>
            <person name="Nardi T."/>
            <person name="Gammuto L."/>
            <person name="Bellinzona G."/>
            <person name="Sabaneyeva E."/>
            <person name="Potekhin A."/>
            <person name="Serra V."/>
            <person name="Petroni G."/>
            <person name="Sassera D."/>
        </authorList>
    </citation>
    <scope>NUCLEOTIDE SEQUENCE</scope>
    <source>
        <strain evidence="11">USBL-36I1</strain>
    </source>
</reference>
<dbReference type="InterPro" id="IPR008925">
    <property type="entry name" value="aa_tRNA-synth_I_cd-bd_sf"/>
</dbReference>
<feature type="binding site" evidence="10">
    <location>
        <position position="306"/>
    </location>
    <ligand>
        <name>ATP</name>
        <dbReference type="ChEBI" id="CHEBI:30616"/>
    </ligand>
</feature>
<evidence type="ECO:0000256" key="8">
    <source>
        <dbReference type="ARBA" id="ARBA00023146"/>
    </source>
</evidence>
<evidence type="ECO:0000313" key="11">
    <source>
        <dbReference type="EMBL" id="MDZ5761212.1"/>
    </source>
</evidence>
<dbReference type="PANTHER" id="PTHR37940:SF1">
    <property type="entry name" value="LYSINE--TRNA LIGASE"/>
    <property type="match status" value="1"/>
</dbReference>
<dbReference type="GO" id="GO:0005737">
    <property type="term" value="C:cytoplasm"/>
    <property type="evidence" value="ECO:0007669"/>
    <property type="project" value="UniProtKB-SubCell"/>
</dbReference>
<keyword evidence="8 10" id="KW-0030">Aminoacyl-tRNA synthetase</keyword>
<dbReference type="GO" id="GO:0005524">
    <property type="term" value="F:ATP binding"/>
    <property type="evidence" value="ECO:0007669"/>
    <property type="project" value="UniProtKB-UniRule"/>
</dbReference>
<evidence type="ECO:0000256" key="3">
    <source>
        <dbReference type="ARBA" id="ARBA00022490"/>
    </source>
</evidence>
<keyword evidence="6 10" id="KW-0067">ATP-binding</keyword>
<evidence type="ECO:0000313" key="12">
    <source>
        <dbReference type="Proteomes" id="UP001289135"/>
    </source>
</evidence>
<dbReference type="EMBL" id="JARGYU010000001">
    <property type="protein sequence ID" value="MDZ5761212.1"/>
    <property type="molecule type" value="Genomic_DNA"/>
</dbReference>
<keyword evidence="12" id="KW-1185">Reference proteome</keyword>
<protein>
    <recommendedName>
        <fullName evidence="10">Lysine--tRNA ligase</fullName>
        <ecNumber evidence="10">6.1.1.6</ecNumber>
    </recommendedName>
    <alternativeName>
        <fullName evidence="10">Lysyl-tRNA synthetase</fullName>
        <shortName evidence="10">LysRS</shortName>
    </alternativeName>
</protein>
<dbReference type="GO" id="GO:0006430">
    <property type="term" value="P:lysyl-tRNA aminoacylation"/>
    <property type="evidence" value="ECO:0007669"/>
    <property type="project" value="UniProtKB-UniRule"/>
</dbReference>
<evidence type="ECO:0000256" key="5">
    <source>
        <dbReference type="ARBA" id="ARBA00022741"/>
    </source>
</evidence>
<comment type="subcellular location">
    <subcellularLocation>
        <location evidence="1 10">Cytoplasm</location>
    </subcellularLocation>
</comment>
<gene>
    <name evidence="10" type="primary">lysS</name>
    <name evidence="11" type="ORF">Lyticum_00380</name>
</gene>
<evidence type="ECO:0000256" key="9">
    <source>
        <dbReference type="ARBA" id="ARBA00048573"/>
    </source>
</evidence>
<dbReference type="Gene3D" id="1.10.10.350">
    <property type="match status" value="1"/>
</dbReference>
<evidence type="ECO:0000256" key="10">
    <source>
        <dbReference type="HAMAP-Rule" id="MF_00177"/>
    </source>
</evidence>
<dbReference type="PANTHER" id="PTHR37940">
    <property type="entry name" value="LYSINE--TRNA LIGASE"/>
    <property type="match status" value="1"/>
</dbReference>
<keyword evidence="7 10" id="KW-0648">Protein biosynthesis</keyword>
<dbReference type="GO" id="GO:0000049">
    <property type="term" value="F:tRNA binding"/>
    <property type="evidence" value="ECO:0007669"/>
    <property type="project" value="InterPro"/>
</dbReference>
<dbReference type="NCBIfam" id="TIGR00467">
    <property type="entry name" value="lysS_arch"/>
    <property type="match status" value="1"/>
</dbReference>
<dbReference type="Proteomes" id="UP001289135">
    <property type="component" value="Unassembled WGS sequence"/>
</dbReference>
<comment type="caution">
    <text evidence="11">The sequence shown here is derived from an EMBL/GenBank/DDBJ whole genome shotgun (WGS) entry which is preliminary data.</text>
</comment>
<dbReference type="Pfam" id="PF01921">
    <property type="entry name" value="tRNA-synt_1f"/>
    <property type="match status" value="1"/>
</dbReference>
<dbReference type="RefSeq" id="WP_322498630.1">
    <property type="nucleotide sequence ID" value="NZ_JARGYU010000001.1"/>
</dbReference>
<sequence>MNVIKNQLKERIIISDIYNKVPNTVWPVIEAKKILKKLNNKLPEKGYVLFATGYGPSGLPHIGTFGEVVRTTMVMKALEEISNFPTKLMCISDDMDGMRKIPDNIPNPEYYVKYMGLPLTSIPDPFGTTKSFAHNMNNRLCKFLDRFNFSYDFISSSESYQNGLFNDGILSVMRNHDKIMNIMLPTLRSERRSNYSPFMPICPRTGRVLQVPIIKFDLDNGTITYNDPDNNECVTVSALNGGCKLQWKVDFGMRWSLLDVDFEMYGKDHLVNGKIYSEICSALGKIPPHQMFYELFLDKDGQKISKSKGNGLTIDEWLECAPQETLSFFMYGSPQRAKKLYPEIISKYVDEYLVYLKNYCEFKFNDDYSNNNVANKTKNQIDQISNPIHYIVKEISPVFPKELENINYDLLVNLATVCQTNESEIVWSYIKKDINKKLDQVDKIINEIIIGAINYSKKYIRNKQNFRDPSDTEIIAINKLYNSLNNINKDLTIIKKEDKKQILQNILYNVAIECNIEVKEWFKILYEILLGQSTGPRLGSFIDIYGIDKFLNLIEKKIKIT</sequence>
<dbReference type="GO" id="GO:0004824">
    <property type="term" value="F:lysine-tRNA ligase activity"/>
    <property type="evidence" value="ECO:0007669"/>
    <property type="project" value="UniProtKB-UniRule"/>
</dbReference>
<evidence type="ECO:0000256" key="4">
    <source>
        <dbReference type="ARBA" id="ARBA00022598"/>
    </source>
</evidence>
<evidence type="ECO:0000256" key="2">
    <source>
        <dbReference type="ARBA" id="ARBA00005594"/>
    </source>
</evidence>
<dbReference type="SUPFAM" id="SSF48163">
    <property type="entry name" value="An anticodon-binding domain of class I aminoacyl-tRNA synthetases"/>
    <property type="match status" value="1"/>
</dbReference>
<evidence type="ECO:0000256" key="1">
    <source>
        <dbReference type="ARBA" id="ARBA00004496"/>
    </source>
</evidence>
<feature type="short sequence motif" description="'KMSKS' region" evidence="10">
    <location>
        <begin position="303"/>
        <end position="307"/>
    </location>
</feature>
<evidence type="ECO:0000256" key="6">
    <source>
        <dbReference type="ARBA" id="ARBA00022840"/>
    </source>
</evidence>
<dbReference type="PROSITE" id="PS00178">
    <property type="entry name" value="AA_TRNA_LIGASE_I"/>
    <property type="match status" value="1"/>
</dbReference>
<dbReference type="NCBIfam" id="NF001968">
    <property type="entry name" value="PRK00750.1-2"/>
    <property type="match status" value="1"/>
</dbReference>
<keyword evidence="5 10" id="KW-0547">Nucleotide-binding</keyword>
<dbReference type="InterPro" id="IPR014729">
    <property type="entry name" value="Rossmann-like_a/b/a_fold"/>
</dbReference>
<comment type="catalytic activity">
    <reaction evidence="9 10">
        <text>tRNA(Lys) + L-lysine + ATP = L-lysyl-tRNA(Lys) + AMP + diphosphate</text>
        <dbReference type="Rhea" id="RHEA:20792"/>
        <dbReference type="Rhea" id="RHEA-COMP:9696"/>
        <dbReference type="Rhea" id="RHEA-COMP:9697"/>
        <dbReference type="ChEBI" id="CHEBI:30616"/>
        <dbReference type="ChEBI" id="CHEBI:32551"/>
        <dbReference type="ChEBI" id="CHEBI:33019"/>
        <dbReference type="ChEBI" id="CHEBI:78442"/>
        <dbReference type="ChEBI" id="CHEBI:78529"/>
        <dbReference type="ChEBI" id="CHEBI:456215"/>
        <dbReference type="EC" id="6.1.1.6"/>
    </reaction>
</comment>
<dbReference type="SUPFAM" id="SSF52374">
    <property type="entry name" value="Nucleotidylyl transferase"/>
    <property type="match status" value="1"/>
</dbReference>
<dbReference type="EC" id="6.1.1.6" evidence="10"/>
<dbReference type="Gene3D" id="3.40.50.620">
    <property type="entry name" value="HUPs"/>
    <property type="match status" value="2"/>
</dbReference>
<dbReference type="AlphaFoldDB" id="A0AAE4VL61"/>
<dbReference type="InterPro" id="IPR020751">
    <property type="entry name" value="aa-tRNA-synth_I_codon-bd_sub2"/>
</dbReference>
<dbReference type="HAMAP" id="MF_00177">
    <property type="entry name" value="Lys_tRNA_synth_class1"/>
    <property type="match status" value="1"/>
</dbReference>
<keyword evidence="4 10" id="KW-0436">Ligase</keyword>